<comment type="caution">
    <text evidence="2">The sequence shown here is derived from an EMBL/GenBank/DDBJ whole genome shotgun (WGS) entry which is preliminary data.</text>
</comment>
<gene>
    <name evidence="2" type="ORF">PR048_006414</name>
</gene>
<keyword evidence="3" id="KW-1185">Reference proteome</keyword>
<organism evidence="2 3">
    <name type="scientific">Dryococelus australis</name>
    <dbReference type="NCBI Taxonomy" id="614101"/>
    <lineage>
        <taxon>Eukaryota</taxon>
        <taxon>Metazoa</taxon>
        <taxon>Ecdysozoa</taxon>
        <taxon>Arthropoda</taxon>
        <taxon>Hexapoda</taxon>
        <taxon>Insecta</taxon>
        <taxon>Pterygota</taxon>
        <taxon>Neoptera</taxon>
        <taxon>Polyneoptera</taxon>
        <taxon>Phasmatodea</taxon>
        <taxon>Verophasmatodea</taxon>
        <taxon>Anareolatae</taxon>
        <taxon>Phasmatidae</taxon>
        <taxon>Eurycanthinae</taxon>
        <taxon>Dryococelus</taxon>
    </lineage>
</organism>
<feature type="compositionally biased region" description="Basic residues" evidence="1">
    <location>
        <begin position="46"/>
        <end position="56"/>
    </location>
</feature>
<feature type="region of interest" description="Disordered" evidence="1">
    <location>
        <begin position="44"/>
        <end position="68"/>
    </location>
</feature>
<proteinExistence type="predicted"/>
<dbReference type="EMBL" id="JARBHB010000002">
    <property type="protein sequence ID" value="KAJ8893813.1"/>
    <property type="molecule type" value="Genomic_DNA"/>
</dbReference>
<dbReference type="Proteomes" id="UP001159363">
    <property type="component" value="Chromosome 2"/>
</dbReference>
<name>A0ABQ9ID53_9NEOP</name>
<protein>
    <recommendedName>
        <fullName evidence="4">Recombination activating protein 1</fullName>
    </recommendedName>
</protein>
<accession>A0ABQ9ID53</accession>
<evidence type="ECO:0000256" key="1">
    <source>
        <dbReference type="SAM" id="MobiDB-lite"/>
    </source>
</evidence>
<sequence>MLKPSHRIMLAQLNCGHIQKQGKERKEKEKRKVENSKRKLALFQAKRPRKTNKQKKTRVEKCSQEDSKSENIEEYICCECQESWCSAKPGEEWMQCIYKLWAHFTYARFSAFMCVQIVMLMRNVMTELE</sequence>
<reference evidence="2 3" key="1">
    <citation type="submission" date="2023-02" db="EMBL/GenBank/DDBJ databases">
        <title>LHISI_Scaffold_Assembly.</title>
        <authorList>
            <person name="Stuart O.P."/>
            <person name="Cleave R."/>
            <person name="Magrath M.J.L."/>
            <person name="Mikheyev A.S."/>
        </authorList>
    </citation>
    <scope>NUCLEOTIDE SEQUENCE [LARGE SCALE GENOMIC DNA]</scope>
    <source>
        <strain evidence="2">Daus_M_001</strain>
        <tissue evidence="2">Leg muscle</tissue>
    </source>
</reference>
<evidence type="ECO:0008006" key="4">
    <source>
        <dbReference type="Google" id="ProtNLM"/>
    </source>
</evidence>
<feature type="compositionally biased region" description="Basic and acidic residues" evidence="1">
    <location>
        <begin position="57"/>
        <end position="68"/>
    </location>
</feature>
<evidence type="ECO:0000313" key="3">
    <source>
        <dbReference type="Proteomes" id="UP001159363"/>
    </source>
</evidence>
<evidence type="ECO:0000313" key="2">
    <source>
        <dbReference type="EMBL" id="KAJ8893813.1"/>
    </source>
</evidence>